<organism evidence="1 2">
    <name type="scientific">Ditylenchus dipsaci</name>
    <dbReference type="NCBI Taxonomy" id="166011"/>
    <lineage>
        <taxon>Eukaryota</taxon>
        <taxon>Metazoa</taxon>
        <taxon>Ecdysozoa</taxon>
        <taxon>Nematoda</taxon>
        <taxon>Chromadorea</taxon>
        <taxon>Rhabditida</taxon>
        <taxon>Tylenchina</taxon>
        <taxon>Tylenchomorpha</taxon>
        <taxon>Sphaerularioidea</taxon>
        <taxon>Anguinidae</taxon>
        <taxon>Anguininae</taxon>
        <taxon>Ditylenchus</taxon>
    </lineage>
</organism>
<dbReference type="AlphaFoldDB" id="A0A915DC99"/>
<proteinExistence type="predicted"/>
<dbReference type="WBParaSite" id="jg18390">
    <property type="protein sequence ID" value="jg18390"/>
    <property type="gene ID" value="jg18390"/>
</dbReference>
<dbReference type="Proteomes" id="UP000887574">
    <property type="component" value="Unplaced"/>
</dbReference>
<keyword evidence="1" id="KW-1185">Reference proteome</keyword>
<accession>A0A915DC99</accession>
<sequence>MRRPSRTTKTAAAPAIKIKNNKVYTYAASQAETLSRSSGDFSYSTVSQSNSHYAVQYYENGTRVEQRWDSPPRTIMSAEVVKAKGRPEVIAMDDQLLTILNRKHVEPDEHQLLMPKKSVVRTVHVSPKNCKMAVSRIVKGALKSFFHEPNSSRESTCLELLVDYSRGKMPRVTVKVSKTQPATGAQPLSLDVEEQNFDTIILEAIQEQTQNIFGTQEDKAFADSNVYDPEARAPRMTPPVLYVFPTDSAIRKRVQEMRQVCSNQKPDNASWIRKLLFR</sequence>
<evidence type="ECO:0000313" key="2">
    <source>
        <dbReference type="WBParaSite" id="jg18390"/>
    </source>
</evidence>
<reference evidence="2" key="1">
    <citation type="submission" date="2022-11" db="UniProtKB">
        <authorList>
            <consortium name="WormBaseParasite"/>
        </authorList>
    </citation>
    <scope>IDENTIFICATION</scope>
</reference>
<protein>
    <submittedName>
        <fullName evidence="2">Vitellogenin</fullName>
    </submittedName>
</protein>
<evidence type="ECO:0000313" key="1">
    <source>
        <dbReference type="Proteomes" id="UP000887574"/>
    </source>
</evidence>
<name>A0A915DC99_9BILA</name>